<dbReference type="PANTHER" id="PTHR42723:SF1">
    <property type="entry name" value="CHLOROPHYLL SYNTHASE, CHLOROPLASTIC"/>
    <property type="match status" value="1"/>
</dbReference>
<comment type="subcellular location">
    <subcellularLocation>
        <location evidence="1">Membrane</location>
        <topology evidence="1">Multi-pass membrane protein</topology>
    </subcellularLocation>
</comment>
<dbReference type="Proteomes" id="UP001501237">
    <property type="component" value="Unassembled WGS sequence"/>
</dbReference>
<feature type="transmembrane region" description="Helical" evidence="5">
    <location>
        <begin position="180"/>
        <end position="199"/>
    </location>
</feature>
<dbReference type="InterPro" id="IPR044878">
    <property type="entry name" value="UbiA_sf"/>
</dbReference>
<organism evidence="6 7">
    <name type="scientific">Actinocorallia longicatena</name>
    <dbReference type="NCBI Taxonomy" id="111803"/>
    <lineage>
        <taxon>Bacteria</taxon>
        <taxon>Bacillati</taxon>
        <taxon>Actinomycetota</taxon>
        <taxon>Actinomycetes</taxon>
        <taxon>Streptosporangiales</taxon>
        <taxon>Thermomonosporaceae</taxon>
        <taxon>Actinocorallia</taxon>
    </lineage>
</organism>
<comment type="caution">
    <text evidence="6">The sequence shown here is derived from an EMBL/GenBank/DDBJ whole genome shotgun (WGS) entry which is preliminary data.</text>
</comment>
<dbReference type="Pfam" id="PF01040">
    <property type="entry name" value="UbiA"/>
    <property type="match status" value="1"/>
</dbReference>
<keyword evidence="7" id="KW-1185">Reference proteome</keyword>
<evidence type="ECO:0000313" key="7">
    <source>
        <dbReference type="Proteomes" id="UP001501237"/>
    </source>
</evidence>
<dbReference type="CDD" id="cd13956">
    <property type="entry name" value="PT_UbiA"/>
    <property type="match status" value="1"/>
</dbReference>
<feature type="transmembrane region" description="Helical" evidence="5">
    <location>
        <begin position="102"/>
        <end position="121"/>
    </location>
</feature>
<dbReference type="RefSeq" id="WP_344821073.1">
    <property type="nucleotide sequence ID" value="NZ_BAAAUV010000001.1"/>
</dbReference>
<evidence type="ECO:0000256" key="4">
    <source>
        <dbReference type="ARBA" id="ARBA00023136"/>
    </source>
</evidence>
<name>A0ABP6PWB3_9ACTN</name>
<protein>
    <submittedName>
        <fullName evidence="6">UbiA family prenyltransferase</fullName>
    </submittedName>
</protein>
<reference evidence="7" key="1">
    <citation type="journal article" date="2019" name="Int. J. Syst. Evol. Microbiol.">
        <title>The Global Catalogue of Microorganisms (GCM) 10K type strain sequencing project: providing services to taxonomists for standard genome sequencing and annotation.</title>
        <authorList>
            <consortium name="The Broad Institute Genomics Platform"/>
            <consortium name="The Broad Institute Genome Sequencing Center for Infectious Disease"/>
            <person name="Wu L."/>
            <person name="Ma J."/>
        </authorList>
    </citation>
    <scope>NUCLEOTIDE SEQUENCE [LARGE SCALE GENOMIC DNA]</scope>
    <source>
        <strain evidence="7">JCM 9377</strain>
    </source>
</reference>
<evidence type="ECO:0000256" key="5">
    <source>
        <dbReference type="SAM" id="Phobius"/>
    </source>
</evidence>
<dbReference type="Gene3D" id="1.10.357.140">
    <property type="entry name" value="UbiA prenyltransferase"/>
    <property type="match status" value="1"/>
</dbReference>
<keyword evidence="2 5" id="KW-0812">Transmembrane</keyword>
<feature type="transmembrane region" description="Helical" evidence="5">
    <location>
        <begin position="231"/>
        <end position="249"/>
    </location>
</feature>
<dbReference type="PANTHER" id="PTHR42723">
    <property type="entry name" value="CHLOROPHYLL SYNTHASE"/>
    <property type="match status" value="1"/>
</dbReference>
<feature type="transmembrane region" description="Helical" evidence="5">
    <location>
        <begin position="127"/>
        <end position="143"/>
    </location>
</feature>
<evidence type="ECO:0000256" key="1">
    <source>
        <dbReference type="ARBA" id="ARBA00004141"/>
    </source>
</evidence>
<proteinExistence type="predicted"/>
<evidence type="ECO:0000256" key="2">
    <source>
        <dbReference type="ARBA" id="ARBA00022692"/>
    </source>
</evidence>
<evidence type="ECO:0000256" key="3">
    <source>
        <dbReference type="ARBA" id="ARBA00022989"/>
    </source>
</evidence>
<dbReference type="InterPro" id="IPR000537">
    <property type="entry name" value="UbiA_prenyltransferase"/>
</dbReference>
<keyword evidence="4 5" id="KW-0472">Membrane</keyword>
<feature type="transmembrane region" description="Helical" evidence="5">
    <location>
        <begin position="255"/>
        <end position="275"/>
    </location>
</feature>
<keyword evidence="3 5" id="KW-1133">Transmembrane helix</keyword>
<dbReference type="InterPro" id="IPR050475">
    <property type="entry name" value="Prenyltransferase_related"/>
</dbReference>
<gene>
    <name evidence="6" type="ORF">GCM10010468_00810</name>
</gene>
<accession>A0ABP6PWB3</accession>
<dbReference type="EMBL" id="BAAAUV010000001">
    <property type="protein sequence ID" value="GAA3192135.1"/>
    <property type="molecule type" value="Genomic_DNA"/>
</dbReference>
<sequence>MDIDSEEHGPARDDFRAPRLIRTLLLCWKEARPTVQVMCVLRVVAGSALARTPMTLHGATRVSTGVGSWVAASIAVYVFNGTRDLVEDRANGSMRPVASGALPVRAAEALVLCCTLVALAVPMVVEPFLLGPVTVLLVLGYFYSARPVTLKKSVAGAFVFGFCFSFCAFLVGWLTLQRSWPSAAAWTCMVALGVWTGLIGQTKDLGDREGDLLAGRRTLPILLTERGAQSLLAAAALALGFVTVGWALWRAPAVLPAALVLLVGGAAVAATSLGADPEGGRAVRRRPYRIFMATQYLAAGVIIVL</sequence>
<feature type="transmembrane region" description="Helical" evidence="5">
    <location>
        <begin position="287"/>
        <end position="304"/>
    </location>
</feature>
<evidence type="ECO:0000313" key="6">
    <source>
        <dbReference type="EMBL" id="GAA3192135.1"/>
    </source>
</evidence>
<feature type="transmembrane region" description="Helical" evidence="5">
    <location>
        <begin position="155"/>
        <end position="174"/>
    </location>
</feature>